<dbReference type="Gene3D" id="3.40.50.880">
    <property type="match status" value="1"/>
</dbReference>
<evidence type="ECO:0000259" key="2">
    <source>
        <dbReference type="Pfam" id="PF01965"/>
    </source>
</evidence>
<dbReference type="AlphaFoldDB" id="C7RHW9"/>
<organism evidence="3 4">
    <name type="scientific">Anaerococcus prevotii (strain ATCC 9321 / DSM 20548 / JCM 6508 / NCTC 11806 / PC1)</name>
    <name type="common">Peptostreptococcus prevotii</name>
    <name type="synonym">Peptococcus prevotii</name>
    <dbReference type="NCBI Taxonomy" id="525919"/>
    <lineage>
        <taxon>Bacteria</taxon>
        <taxon>Bacillati</taxon>
        <taxon>Bacillota</taxon>
        <taxon>Tissierellia</taxon>
        <taxon>Tissierellales</taxon>
        <taxon>Peptoniphilaceae</taxon>
        <taxon>Anaerococcus</taxon>
    </lineage>
</organism>
<dbReference type="GO" id="GO:0006508">
    <property type="term" value="P:proteolysis"/>
    <property type="evidence" value="ECO:0007669"/>
    <property type="project" value="UniProtKB-KW"/>
</dbReference>
<dbReference type="SUPFAM" id="SSF52317">
    <property type="entry name" value="Class I glutamine amidotransferase-like"/>
    <property type="match status" value="1"/>
</dbReference>
<dbReference type="KEGG" id="apr:Apre_1052"/>
<keyword evidence="3" id="KW-0645">Protease</keyword>
<dbReference type="InterPro" id="IPR002818">
    <property type="entry name" value="DJ-1/PfpI"/>
</dbReference>
<dbReference type="HOGENOM" id="CLU_000445_44_4_9"/>
<name>C7RHW9_ANAPD</name>
<proteinExistence type="inferred from homology"/>
<sequence>MKKIVVLLESLFEKSELIYPYHRLREDFDVVLVGSEKYVEYPSKAGYKVKSDIISKEAYPSEFDGVYIPGAYSPDGMRKHEATINFVKKFHENGKSIAAVCHGPWVVSDAGLLDGVKASSTPTIKKDLINAGAKWEDREVVVYNNIITRRSPKDLPAHVKAFVDALK</sequence>
<dbReference type="Pfam" id="PF01965">
    <property type="entry name" value="DJ-1_PfpI"/>
    <property type="match status" value="1"/>
</dbReference>
<dbReference type="STRING" id="525919.Apre_1052"/>
<gene>
    <name evidence="3" type="ordered locus">Apre_1052</name>
</gene>
<dbReference type="RefSeq" id="WP_015777983.1">
    <property type="nucleotide sequence ID" value="NC_013171.1"/>
</dbReference>
<reference evidence="3 4" key="1">
    <citation type="journal article" date="2009" name="Stand. Genomic Sci.">
        <title>Complete genome sequence of Anaerococcus prevotii type strain (PC1).</title>
        <authorList>
            <person name="Labutti K."/>
            <person name="Pukall R."/>
            <person name="Steenblock K."/>
            <person name="Glavina Del Rio T."/>
            <person name="Tice H."/>
            <person name="Copeland A."/>
            <person name="Cheng J.F."/>
            <person name="Lucas S."/>
            <person name="Chen F."/>
            <person name="Nolan M."/>
            <person name="Bruce D."/>
            <person name="Goodwin L."/>
            <person name="Pitluck S."/>
            <person name="Ivanova N."/>
            <person name="Mavromatis K."/>
            <person name="Ovchinnikova G."/>
            <person name="Pati A."/>
            <person name="Chen A."/>
            <person name="Palaniappan K."/>
            <person name="Land M."/>
            <person name="Hauser L."/>
            <person name="Chang Y.J."/>
            <person name="Jeffries C.D."/>
            <person name="Chain P."/>
            <person name="Saunders E."/>
            <person name="Brettin T."/>
            <person name="Detter J.C."/>
            <person name="Han C."/>
            <person name="Goker M."/>
            <person name="Bristow J."/>
            <person name="Eisen J.A."/>
            <person name="Markowitz V."/>
            <person name="Hugenholtz P."/>
            <person name="Kyrpides N.C."/>
            <person name="Klenk H.P."/>
            <person name="Lapidus A."/>
        </authorList>
    </citation>
    <scope>NUCLEOTIDE SEQUENCE [LARGE SCALE GENOMIC DNA]</scope>
    <source>
        <strain evidence="4">ATCC 9321 / DSM 20548 / JCM 6508 / NCTC 11806 / PC1</strain>
    </source>
</reference>
<protein>
    <submittedName>
        <fullName evidence="3">Intracellular protease, PfpI family</fullName>
    </submittedName>
</protein>
<dbReference type="Proteomes" id="UP000002294">
    <property type="component" value="Chromosome"/>
</dbReference>
<dbReference type="InterPro" id="IPR006286">
    <property type="entry name" value="C56_PfpI-like"/>
</dbReference>
<keyword evidence="3" id="KW-0378">Hydrolase</keyword>
<dbReference type="CDD" id="cd03134">
    <property type="entry name" value="GATase1_PfpI_like"/>
    <property type="match status" value="1"/>
</dbReference>
<accession>C7RHW9</accession>
<keyword evidence="4" id="KW-1185">Reference proteome</keyword>
<dbReference type="GO" id="GO:0008233">
    <property type="term" value="F:peptidase activity"/>
    <property type="evidence" value="ECO:0007669"/>
    <property type="project" value="UniProtKB-KW"/>
</dbReference>
<evidence type="ECO:0000313" key="3">
    <source>
        <dbReference type="EMBL" id="ACV29080.1"/>
    </source>
</evidence>
<dbReference type="PROSITE" id="PS51276">
    <property type="entry name" value="PEPTIDASE_C56_PFPI"/>
    <property type="match status" value="1"/>
</dbReference>
<dbReference type="PANTHER" id="PTHR42733">
    <property type="entry name" value="DJ-1 PROTEIN"/>
    <property type="match status" value="1"/>
</dbReference>
<dbReference type="NCBIfam" id="TIGR01382">
    <property type="entry name" value="PfpI"/>
    <property type="match status" value="1"/>
</dbReference>
<feature type="domain" description="DJ-1/PfpI" evidence="2">
    <location>
        <begin position="2"/>
        <end position="164"/>
    </location>
</feature>
<dbReference type="EMBL" id="CP001708">
    <property type="protein sequence ID" value="ACV29080.1"/>
    <property type="molecule type" value="Genomic_DNA"/>
</dbReference>
<dbReference type="InterPro" id="IPR029062">
    <property type="entry name" value="Class_I_gatase-like"/>
</dbReference>
<dbReference type="OrthoDB" id="9800516at2"/>
<dbReference type="eggNOG" id="COG0693">
    <property type="taxonomic scope" value="Bacteria"/>
</dbReference>
<evidence type="ECO:0000256" key="1">
    <source>
        <dbReference type="ARBA" id="ARBA00008542"/>
    </source>
</evidence>
<evidence type="ECO:0000313" key="4">
    <source>
        <dbReference type="Proteomes" id="UP000002294"/>
    </source>
</evidence>
<dbReference type="MEROPS" id="C56.001"/>
<comment type="similarity">
    <text evidence="1">Belongs to the peptidase C56 family.</text>
</comment>